<gene>
    <name evidence="3" type="ORF">INT43_004125</name>
</gene>
<dbReference type="OrthoDB" id="27237at2759"/>
<reference evidence="3" key="1">
    <citation type="submission" date="2020-12" db="EMBL/GenBank/DDBJ databases">
        <title>Metabolic potential, ecology and presence of endohyphal bacteria is reflected in genomic diversity of Mucoromycotina.</title>
        <authorList>
            <person name="Muszewska A."/>
            <person name="Okrasinska A."/>
            <person name="Steczkiewicz K."/>
            <person name="Drgas O."/>
            <person name="Orlowska M."/>
            <person name="Perlinska-Lenart U."/>
            <person name="Aleksandrzak-Piekarczyk T."/>
            <person name="Szatraj K."/>
            <person name="Zielenkiewicz U."/>
            <person name="Pilsyk S."/>
            <person name="Malc E."/>
            <person name="Mieczkowski P."/>
            <person name="Kruszewska J.S."/>
            <person name="Biernat P."/>
            <person name="Pawlowska J."/>
        </authorList>
    </citation>
    <scope>NUCLEOTIDE SEQUENCE</scope>
    <source>
        <strain evidence="3">WA0000067209</strain>
    </source>
</reference>
<proteinExistence type="predicted"/>
<comment type="caution">
    <text evidence="3">The sequence shown here is derived from an EMBL/GenBank/DDBJ whole genome shotgun (WGS) entry which is preliminary data.</text>
</comment>
<feature type="region of interest" description="Disordered" evidence="2">
    <location>
        <begin position="497"/>
        <end position="546"/>
    </location>
</feature>
<dbReference type="AlphaFoldDB" id="A0A8H7PHX2"/>
<dbReference type="Pfam" id="PF07093">
    <property type="entry name" value="SGT1"/>
    <property type="match status" value="1"/>
</dbReference>
<protein>
    <submittedName>
        <fullName evidence="3">Uncharacterized protein</fullName>
    </submittedName>
</protein>
<dbReference type="GO" id="GO:0005634">
    <property type="term" value="C:nucleus"/>
    <property type="evidence" value="ECO:0007669"/>
    <property type="project" value="TreeGrafter"/>
</dbReference>
<organism evidence="3 4">
    <name type="scientific">Mortierella isabellina</name>
    <name type="common">Filamentous fungus</name>
    <name type="synonym">Umbelopsis isabellina</name>
    <dbReference type="NCBI Taxonomy" id="91625"/>
    <lineage>
        <taxon>Eukaryota</taxon>
        <taxon>Fungi</taxon>
        <taxon>Fungi incertae sedis</taxon>
        <taxon>Mucoromycota</taxon>
        <taxon>Mucoromycotina</taxon>
        <taxon>Umbelopsidomycetes</taxon>
        <taxon>Umbelopsidales</taxon>
        <taxon>Umbelopsidaceae</taxon>
        <taxon>Umbelopsis</taxon>
    </lineage>
</organism>
<dbReference type="PANTHER" id="PTHR13060">
    <property type="entry name" value="SGT1 PROTEIN HSGT1 SUPPRESSOR OF GCR2"/>
    <property type="match status" value="1"/>
</dbReference>
<evidence type="ECO:0000313" key="3">
    <source>
        <dbReference type="EMBL" id="KAG2174105.1"/>
    </source>
</evidence>
<dbReference type="EMBL" id="JAEPQZ010000013">
    <property type="protein sequence ID" value="KAG2174105.1"/>
    <property type="molecule type" value="Genomic_DNA"/>
</dbReference>
<evidence type="ECO:0000256" key="1">
    <source>
        <dbReference type="SAM" id="Coils"/>
    </source>
</evidence>
<feature type="compositionally biased region" description="Polar residues" evidence="2">
    <location>
        <begin position="583"/>
        <end position="595"/>
    </location>
</feature>
<dbReference type="InterPro" id="IPR010770">
    <property type="entry name" value="Ecd"/>
</dbReference>
<accession>A0A8H7PHX2</accession>
<name>A0A8H7PHX2_MORIS</name>
<feature type="region of interest" description="Disordered" evidence="2">
    <location>
        <begin position="583"/>
        <end position="605"/>
    </location>
</feature>
<keyword evidence="4" id="KW-1185">Reference proteome</keyword>
<dbReference type="PANTHER" id="PTHR13060:SF0">
    <property type="entry name" value="PROTEIN ECDYSONELESS HOMOLOG"/>
    <property type="match status" value="1"/>
</dbReference>
<feature type="coiled-coil region" evidence="1">
    <location>
        <begin position="368"/>
        <end position="395"/>
    </location>
</feature>
<sequence>MESLQDIFDRSATETEDYVKYFIYFPEDTSSIENLEQICAEIQDLVQQLTGDYIWYKDRFGISMTKSSIRDPAYTFLHGITRFGDCLNDEWLIVYILRQISKRYDDVVIAVNDNDGDFLLIEAAMELPSWLDPSNSDNRVYIYQGELHIIPLPKSPAEILHIPSGKISRSRAVQIIRSNMVSTRAAQNVQEAAFFRLKGYPAKAAEEKHRALCTIPRKLAYILLKHPQIIPRAVEAFYLRDPSSMRASARMEKFPPADRVTTVVDMTKTSYAQLVSQKFHAPKSFTMPPRSNKRTYAAADLGMRITCAFEMLYADKRINREHPGQNVTVEEYDFTNDKKWNAFKKKLLQRGFFKGELEGSQRYRQLELVAKQQHLNHLQQEVKNVDEEADLEDMEEVITNSPLNHIPRKEIDLLLNEYSDDEVEKVLQAAESKTEDDDSWMDVDPKQLEELLKQYGSLNMDDMNPNMAKQEDGSGLDLEAMMKKFEDFVNYEQSGLEGAEFPMEETIQGSDNEGSEEDKERGKEFDDDDDDDDEYESENDEISFDPNQFLDTLKDILGNYLTGETRKLVIQILIILFSKGVAPQQTSEASSTSNYLGKADTQEAKLQEISDEEAQKIRQGNPTDDMSLERAFEQMDAELHGHQKINASFQKSVRFQSEHGADSDEGTDYIEDEDAPVDIQLNLVKNMLDSFKSQEGLPGPIGTIMNRMGVVMPRDDSDAETLQPT</sequence>
<evidence type="ECO:0000313" key="4">
    <source>
        <dbReference type="Proteomes" id="UP000654370"/>
    </source>
</evidence>
<evidence type="ECO:0000256" key="2">
    <source>
        <dbReference type="SAM" id="MobiDB-lite"/>
    </source>
</evidence>
<keyword evidence="1" id="KW-0175">Coiled coil</keyword>
<feature type="compositionally biased region" description="Acidic residues" evidence="2">
    <location>
        <begin position="525"/>
        <end position="543"/>
    </location>
</feature>
<dbReference type="Proteomes" id="UP000654370">
    <property type="component" value="Unassembled WGS sequence"/>
</dbReference>